<proteinExistence type="predicted"/>
<gene>
    <name evidence="1" type="ORF">J2S06_001649</name>
</gene>
<dbReference type="Proteomes" id="UP001225646">
    <property type="component" value="Unassembled WGS sequence"/>
</dbReference>
<comment type="caution">
    <text evidence="1">The sequence shown here is derived from an EMBL/GenBank/DDBJ whole genome shotgun (WGS) entry which is preliminary data.</text>
</comment>
<sequence length="98" mass="11104">MSVFPTKYFSSGDVSLPLSIEALGRAVGEDDDGPIRLRRLSSMARREGGLDARSYLYFGHVIMEKRQMRVEDESGIKRFAALDFEGRMITNSRKTRPC</sequence>
<accession>A0ABT9VP09</accession>
<organism evidence="1 2">
    <name type="scientific">Aeribacillus alveayuensis</name>
    <dbReference type="NCBI Taxonomy" id="279215"/>
    <lineage>
        <taxon>Bacteria</taxon>
        <taxon>Bacillati</taxon>
        <taxon>Bacillota</taxon>
        <taxon>Bacilli</taxon>
        <taxon>Bacillales</taxon>
        <taxon>Bacillaceae</taxon>
        <taxon>Aeribacillus</taxon>
    </lineage>
</organism>
<evidence type="ECO:0000313" key="2">
    <source>
        <dbReference type="Proteomes" id="UP001225646"/>
    </source>
</evidence>
<reference evidence="1 2" key="1">
    <citation type="submission" date="2023-07" db="EMBL/GenBank/DDBJ databases">
        <title>Genomic Encyclopedia of Type Strains, Phase IV (KMG-IV): sequencing the most valuable type-strain genomes for metagenomic binning, comparative biology and taxonomic classification.</title>
        <authorList>
            <person name="Goeker M."/>
        </authorList>
    </citation>
    <scope>NUCLEOTIDE SEQUENCE [LARGE SCALE GENOMIC DNA]</scope>
    <source>
        <strain evidence="1 2">DSM 19092</strain>
    </source>
</reference>
<name>A0ABT9VP09_9BACI</name>
<keyword evidence="2" id="KW-1185">Reference proteome</keyword>
<dbReference type="EMBL" id="JAUSTR010000005">
    <property type="protein sequence ID" value="MDQ0162572.1"/>
    <property type="molecule type" value="Genomic_DNA"/>
</dbReference>
<protein>
    <submittedName>
        <fullName evidence="1">Uncharacterized protein</fullName>
    </submittedName>
</protein>
<evidence type="ECO:0000313" key="1">
    <source>
        <dbReference type="EMBL" id="MDQ0162572.1"/>
    </source>
</evidence>